<evidence type="ECO:0000313" key="5">
    <source>
        <dbReference type="Proteomes" id="UP001566132"/>
    </source>
</evidence>
<feature type="region of interest" description="Disordered" evidence="1">
    <location>
        <begin position="546"/>
        <end position="573"/>
    </location>
</feature>
<feature type="domain" description="SEA" evidence="3">
    <location>
        <begin position="581"/>
        <end position="708"/>
    </location>
</feature>
<keyword evidence="2" id="KW-1133">Transmembrane helix</keyword>
<evidence type="ECO:0000313" key="4">
    <source>
        <dbReference type="EMBL" id="KAL1491747.1"/>
    </source>
</evidence>
<reference evidence="4 5" key="1">
    <citation type="submission" date="2024-05" db="EMBL/GenBank/DDBJ databases">
        <title>Genetic variation in Jamaican populations of the coffee berry borer (Hypothenemus hampei).</title>
        <authorList>
            <person name="Errbii M."/>
            <person name="Myrie A."/>
        </authorList>
    </citation>
    <scope>NUCLEOTIDE SEQUENCE [LARGE SCALE GENOMIC DNA]</scope>
    <source>
        <strain evidence="4">JA-Hopewell-2020-01-JO</strain>
        <tissue evidence="4">Whole body</tissue>
    </source>
</reference>
<name>A0ABD1ECR3_HYPHA</name>
<feature type="region of interest" description="Disordered" evidence="1">
    <location>
        <begin position="41"/>
        <end position="64"/>
    </location>
</feature>
<protein>
    <recommendedName>
        <fullName evidence="3">SEA domain-containing protein</fullName>
    </recommendedName>
</protein>
<evidence type="ECO:0000259" key="3">
    <source>
        <dbReference type="PROSITE" id="PS50024"/>
    </source>
</evidence>
<comment type="caution">
    <text evidence="4">The sequence shown here is derived from an EMBL/GenBank/DDBJ whole genome shotgun (WGS) entry which is preliminary data.</text>
</comment>
<feature type="transmembrane region" description="Helical" evidence="2">
    <location>
        <begin position="735"/>
        <end position="759"/>
    </location>
</feature>
<dbReference type="Proteomes" id="UP001566132">
    <property type="component" value="Unassembled WGS sequence"/>
</dbReference>
<dbReference type="Pfam" id="PF01390">
    <property type="entry name" value="SEA"/>
    <property type="match status" value="1"/>
</dbReference>
<dbReference type="PROSITE" id="PS50024">
    <property type="entry name" value="SEA"/>
    <property type="match status" value="1"/>
</dbReference>
<proteinExistence type="predicted"/>
<sequence>MNTTDSWIVIASVQTSRSTSGAHYIPSSTVDQEETRHHLLNEDASSTESSTQISSTTSKTSTESLIDKLDRVQSDLSSGLLTGGFKNDNIAVIEETTTESPATPLSVQKNTLKYPQVNIRRFNAANRTTITKKPERTTKVSTSTAKPTKSWSNILDKIKPVEEISDLLPPEYKLTTTEEPTLNNVKKIKNISPFLPPEYKLPVQDILAKAKPVDDIASLLPPGYKPSTTQDVLAKAKPVDDISALLPPGYKPSKTQDFLAKAKPVSDISALLPPGYKPPKTQDVLTKAKPVDDISALLPPGYKLPKSQDVLAKTKPVDDISALLPPGYKLPKSQDVLAKAKPVEDISALLPPGYKIPNVTSVEDKKNRTLAFNVKPIQDISSLLPSGYKANKTSSGLLSKAIPVDDISALLPPGYKKGFSKPKITTTAPPASIPTNLLPPGYKINQTSLEKNIQSAATTSSPDLPSTSSGTGLKVVFPSRPGGGSRKTTRTTTPRTQLNDDVNKPTLPTIQKGWPIRASTEFTGWPTPSTTPISIEKLLEAARAAATSTSTTTPVETSTKTTTTTTTTTTSRPTTPGICAEDCDLAGTIKLIGGAKWMPELLDSNTIEYQHLAETVRNELEGIYNNSDILKRWYRKIRIDGFSEGSVLVDYLVEFSDIGRNVDTQEIKRLFHESLSETSNVPNREGKSLNETKLEKDRVRLGQFEIDPKYTDFIVIPKQSYPTVGFAEDVLLPQWAIAVIVIGLASLLFVIIFGVTVLFNRHKNSKKTPTPLTEDMLNELNKNHMGGIDNYGVDDFYNMEDVWSDKHYEQKPYKKRHQPSHQGGGGSSLYDNSTANLYDSWRSQWNAYNNGYYGNGSHFSHYRRSERDTNF</sequence>
<feature type="compositionally biased region" description="Low complexity" evidence="1">
    <location>
        <begin position="547"/>
        <end position="573"/>
    </location>
</feature>
<keyword evidence="2" id="KW-0472">Membrane</keyword>
<evidence type="ECO:0000256" key="2">
    <source>
        <dbReference type="SAM" id="Phobius"/>
    </source>
</evidence>
<organism evidence="4 5">
    <name type="scientific">Hypothenemus hampei</name>
    <name type="common">Coffee berry borer</name>
    <dbReference type="NCBI Taxonomy" id="57062"/>
    <lineage>
        <taxon>Eukaryota</taxon>
        <taxon>Metazoa</taxon>
        <taxon>Ecdysozoa</taxon>
        <taxon>Arthropoda</taxon>
        <taxon>Hexapoda</taxon>
        <taxon>Insecta</taxon>
        <taxon>Pterygota</taxon>
        <taxon>Neoptera</taxon>
        <taxon>Endopterygota</taxon>
        <taxon>Coleoptera</taxon>
        <taxon>Polyphaga</taxon>
        <taxon>Cucujiformia</taxon>
        <taxon>Curculionidae</taxon>
        <taxon>Scolytinae</taxon>
        <taxon>Hypothenemus</taxon>
    </lineage>
</organism>
<dbReference type="Gene3D" id="3.30.70.960">
    <property type="entry name" value="SEA domain"/>
    <property type="match status" value="1"/>
</dbReference>
<dbReference type="InterPro" id="IPR036364">
    <property type="entry name" value="SEA_dom_sf"/>
</dbReference>
<evidence type="ECO:0000256" key="1">
    <source>
        <dbReference type="SAM" id="MobiDB-lite"/>
    </source>
</evidence>
<dbReference type="SUPFAM" id="SSF82671">
    <property type="entry name" value="SEA domain"/>
    <property type="match status" value="1"/>
</dbReference>
<keyword evidence="5" id="KW-1185">Reference proteome</keyword>
<dbReference type="InterPro" id="IPR000082">
    <property type="entry name" value="SEA_dom"/>
</dbReference>
<keyword evidence="2" id="KW-0812">Transmembrane</keyword>
<dbReference type="AlphaFoldDB" id="A0ABD1ECR3"/>
<dbReference type="EMBL" id="JBDJPC010000009">
    <property type="protein sequence ID" value="KAL1491747.1"/>
    <property type="molecule type" value="Genomic_DNA"/>
</dbReference>
<accession>A0ABD1ECR3</accession>
<feature type="compositionally biased region" description="Low complexity" evidence="1">
    <location>
        <begin position="46"/>
        <end position="64"/>
    </location>
</feature>
<feature type="region of interest" description="Disordered" evidence="1">
    <location>
        <begin position="454"/>
        <end position="510"/>
    </location>
</feature>
<feature type="compositionally biased region" description="Low complexity" evidence="1">
    <location>
        <begin position="455"/>
        <end position="472"/>
    </location>
</feature>
<gene>
    <name evidence="4" type="ORF">ABEB36_012297</name>
</gene>